<dbReference type="Pfam" id="PF00005">
    <property type="entry name" value="ABC_tran"/>
    <property type="match status" value="1"/>
</dbReference>
<dbReference type="SUPFAM" id="SSF52540">
    <property type="entry name" value="P-loop containing nucleoside triphosphate hydrolases"/>
    <property type="match status" value="1"/>
</dbReference>
<dbReference type="InterPro" id="IPR050093">
    <property type="entry name" value="ABC_SmlMolc_Importer"/>
</dbReference>
<dbReference type="InterPro" id="IPR008995">
    <property type="entry name" value="Mo/tungstate-bd_C_term_dom"/>
</dbReference>
<dbReference type="InterPro" id="IPR003593">
    <property type="entry name" value="AAA+_ATPase"/>
</dbReference>
<feature type="domain" description="ABC transporter" evidence="4">
    <location>
        <begin position="2"/>
        <end position="232"/>
    </location>
</feature>
<dbReference type="RefSeq" id="WP_255040222.1">
    <property type="nucleotide sequence ID" value="NZ_JANEYT010000001.1"/>
</dbReference>
<accession>A0ABT1N029</accession>
<evidence type="ECO:0000313" key="5">
    <source>
        <dbReference type="EMBL" id="MCQ1056634.1"/>
    </source>
</evidence>
<keyword evidence="3 5" id="KW-0067">ATP-binding</keyword>
<dbReference type="Proteomes" id="UP001524460">
    <property type="component" value="Unassembled WGS sequence"/>
</dbReference>
<dbReference type="PROSITE" id="PS00211">
    <property type="entry name" value="ABC_TRANSPORTER_1"/>
    <property type="match status" value="1"/>
</dbReference>
<organism evidence="5 6">
    <name type="scientific">Photobacterium pectinilyticum</name>
    <dbReference type="NCBI Taxonomy" id="2906793"/>
    <lineage>
        <taxon>Bacteria</taxon>
        <taxon>Pseudomonadati</taxon>
        <taxon>Pseudomonadota</taxon>
        <taxon>Gammaproteobacteria</taxon>
        <taxon>Vibrionales</taxon>
        <taxon>Vibrionaceae</taxon>
        <taxon>Photobacterium</taxon>
    </lineage>
</organism>
<dbReference type="EMBL" id="JANEYT010000001">
    <property type="protein sequence ID" value="MCQ1056634.1"/>
    <property type="molecule type" value="Genomic_DNA"/>
</dbReference>
<evidence type="ECO:0000256" key="3">
    <source>
        <dbReference type="ARBA" id="ARBA00022840"/>
    </source>
</evidence>
<protein>
    <submittedName>
        <fullName evidence="5">ABC transporter ATP-binding protein</fullName>
    </submittedName>
</protein>
<evidence type="ECO:0000256" key="2">
    <source>
        <dbReference type="ARBA" id="ARBA00022741"/>
    </source>
</evidence>
<dbReference type="PANTHER" id="PTHR42781">
    <property type="entry name" value="SPERMIDINE/PUTRESCINE IMPORT ATP-BINDING PROTEIN POTA"/>
    <property type="match status" value="1"/>
</dbReference>
<evidence type="ECO:0000259" key="4">
    <source>
        <dbReference type="PROSITE" id="PS50893"/>
    </source>
</evidence>
<name>A0ABT1N029_9GAMM</name>
<keyword evidence="6" id="KW-1185">Reference proteome</keyword>
<sequence length="337" mass="37694">MIELQNIGVKYGDKTVIDNLNLTIKENEFFTLLGASGCGKSTILKLLAGFLNPSKGKILVDGKDVTKLSVEERGIGIVFQNYALFPHLTVFDNVAFGLKVKKLNKVDMVERVNHMLKLVGIAEQANKKPTELSGGQQQRVAVARSLIMSPRILLMDEPLSNLDAKLRIVMRNEIKRLQKELGFTTIFVTHDQEEAMSMSDRIALLNAGNIEQVGAPEELYAQPQTAFVCDFIGESHEVTQEIKTLANIEEHRQMFIRPERISVYHDSIQASNSHQYSFLAKVNDIVYKGMTTGYEIKVGFSNLSCVIPSHMAVKIKPFDMVYAGFDLEDIIVIGESR</sequence>
<evidence type="ECO:0000313" key="6">
    <source>
        <dbReference type="Proteomes" id="UP001524460"/>
    </source>
</evidence>
<comment type="caution">
    <text evidence="5">The sequence shown here is derived from an EMBL/GenBank/DDBJ whole genome shotgun (WGS) entry which is preliminary data.</text>
</comment>
<dbReference type="InterPro" id="IPR027417">
    <property type="entry name" value="P-loop_NTPase"/>
</dbReference>
<dbReference type="InterPro" id="IPR003439">
    <property type="entry name" value="ABC_transporter-like_ATP-bd"/>
</dbReference>
<dbReference type="PROSITE" id="PS50893">
    <property type="entry name" value="ABC_TRANSPORTER_2"/>
    <property type="match status" value="1"/>
</dbReference>
<keyword evidence="2" id="KW-0547">Nucleotide-binding</keyword>
<dbReference type="PANTHER" id="PTHR42781:SF4">
    <property type="entry name" value="SPERMIDINE_PUTRESCINE IMPORT ATP-BINDING PROTEIN POTA"/>
    <property type="match status" value="1"/>
</dbReference>
<dbReference type="Gene3D" id="3.40.50.300">
    <property type="entry name" value="P-loop containing nucleotide triphosphate hydrolases"/>
    <property type="match status" value="1"/>
</dbReference>
<dbReference type="GO" id="GO:0005524">
    <property type="term" value="F:ATP binding"/>
    <property type="evidence" value="ECO:0007669"/>
    <property type="project" value="UniProtKB-KW"/>
</dbReference>
<gene>
    <name evidence="5" type="ORF">NHN17_00960</name>
</gene>
<dbReference type="InterPro" id="IPR017871">
    <property type="entry name" value="ABC_transporter-like_CS"/>
</dbReference>
<proteinExistence type="predicted"/>
<dbReference type="SMART" id="SM00382">
    <property type="entry name" value="AAA"/>
    <property type="match status" value="1"/>
</dbReference>
<evidence type="ECO:0000256" key="1">
    <source>
        <dbReference type="ARBA" id="ARBA00022448"/>
    </source>
</evidence>
<reference evidence="5 6" key="1">
    <citation type="submission" date="2022-07" db="EMBL/GenBank/DDBJ databases">
        <title>Photobacterium pectinilyticum sp. nov., a marine bacterium isolated from surface seawater of Qingdao offshore.</title>
        <authorList>
            <person name="Wang X."/>
        </authorList>
    </citation>
    <scope>NUCLEOTIDE SEQUENCE [LARGE SCALE GENOMIC DNA]</scope>
    <source>
        <strain evidence="5 6">ZSDE20</strain>
    </source>
</reference>
<dbReference type="SUPFAM" id="SSF50331">
    <property type="entry name" value="MOP-like"/>
    <property type="match status" value="1"/>
</dbReference>
<keyword evidence="1" id="KW-0813">Transport</keyword>